<accession>A0AA90U0D4</accession>
<gene>
    <name evidence="2" type="ORF">J2750_002096</name>
</gene>
<dbReference type="RefSeq" id="WP_270095389.1">
    <property type="nucleotide sequence ID" value="NZ_JAQFFK010000001.1"/>
</dbReference>
<name>A0AA90U0D4_9EURY</name>
<keyword evidence="1" id="KW-1133">Transmembrane helix</keyword>
<evidence type="ECO:0000313" key="3">
    <source>
        <dbReference type="Proteomes" id="UP001185015"/>
    </source>
</evidence>
<keyword evidence="3" id="KW-1185">Reference proteome</keyword>
<comment type="caution">
    <text evidence="2">The sequence shown here is derived from an EMBL/GenBank/DDBJ whole genome shotgun (WGS) entry which is preliminary data.</text>
</comment>
<keyword evidence="1" id="KW-0812">Transmembrane</keyword>
<organism evidence="2 3">
    <name type="scientific">Methanococcoides alaskense</name>
    <dbReference type="NCBI Taxonomy" id="325778"/>
    <lineage>
        <taxon>Archaea</taxon>
        <taxon>Methanobacteriati</taxon>
        <taxon>Methanobacteriota</taxon>
        <taxon>Stenosarchaea group</taxon>
        <taxon>Methanomicrobia</taxon>
        <taxon>Methanosarcinales</taxon>
        <taxon>Methanosarcinaceae</taxon>
        <taxon>Methanococcoides</taxon>
    </lineage>
</organism>
<dbReference type="Proteomes" id="UP001185015">
    <property type="component" value="Unassembled WGS sequence"/>
</dbReference>
<proteinExistence type="predicted"/>
<dbReference type="EMBL" id="JAVDQI010000010">
    <property type="protein sequence ID" value="MDR6223623.1"/>
    <property type="molecule type" value="Genomic_DNA"/>
</dbReference>
<evidence type="ECO:0000313" key="2">
    <source>
        <dbReference type="EMBL" id="MDR6223623.1"/>
    </source>
</evidence>
<evidence type="ECO:0000256" key="1">
    <source>
        <dbReference type="SAM" id="Phobius"/>
    </source>
</evidence>
<reference evidence="2 3" key="1">
    <citation type="submission" date="2023-07" db="EMBL/GenBank/DDBJ databases">
        <title>Genomic Encyclopedia of Type Strains, Phase IV (KMG-IV): sequencing the most valuable type-strain genomes for metagenomic binning, comparative biology and taxonomic classification.</title>
        <authorList>
            <person name="Goeker M."/>
        </authorList>
    </citation>
    <scope>NUCLEOTIDE SEQUENCE [LARGE SCALE GENOMIC DNA]</scope>
    <source>
        <strain evidence="2 3">DSM 17273</strain>
    </source>
</reference>
<keyword evidence="1" id="KW-0472">Membrane</keyword>
<feature type="transmembrane region" description="Helical" evidence="1">
    <location>
        <begin position="16"/>
        <end position="38"/>
    </location>
</feature>
<protein>
    <submittedName>
        <fullName evidence="2">Uncharacterized protein</fullName>
    </submittedName>
</protein>
<sequence>MFISDERAILEPHNDIIATALVVIGFVIFAAVMSKAYLTYDEQSSSIENYEEASRIAESVASWDELRGSRPDIISAKELDLIAEPITDAEMHKRFFGKFTSNNHFSVDIRTDDGKYHWEIKKEEYPETGNLIAASIPIIIETTPAQHITGTVTVRTWGHQW</sequence>
<dbReference type="AlphaFoldDB" id="A0AA90U0D4"/>